<dbReference type="Proteomes" id="UP001566476">
    <property type="component" value="Unassembled WGS sequence"/>
</dbReference>
<dbReference type="InterPro" id="IPR018711">
    <property type="entry name" value="NAGPA"/>
</dbReference>
<dbReference type="PANTHER" id="PTHR40446:SF2">
    <property type="entry name" value="N-ACETYLGLUCOSAMINE-1-PHOSPHODIESTER ALPHA-N-ACETYLGLUCOSAMINIDASE"/>
    <property type="match status" value="1"/>
</dbReference>
<keyword evidence="3" id="KW-0378">Hydrolase</keyword>
<dbReference type="PANTHER" id="PTHR40446">
    <property type="entry name" value="N-ACETYLGLUCOSAMINE-1-PHOSPHODIESTER ALPHA-N-ACETYLGLUCOSAMINIDASE"/>
    <property type="match status" value="1"/>
</dbReference>
<dbReference type="Pfam" id="PF09992">
    <property type="entry name" value="NAGPA"/>
    <property type="match status" value="1"/>
</dbReference>
<proteinExistence type="predicted"/>
<keyword evidence="1" id="KW-0732">Signal</keyword>
<name>A0ABV4HXY0_9ACTN</name>
<feature type="domain" description="Phosphodiester glycosidase" evidence="2">
    <location>
        <begin position="188"/>
        <end position="367"/>
    </location>
</feature>
<dbReference type="RefSeq" id="WP_370717324.1">
    <property type="nucleotide sequence ID" value="NZ_JBGGTQ010000002.1"/>
</dbReference>
<keyword evidence="3" id="KW-0326">Glycosidase</keyword>
<evidence type="ECO:0000313" key="3">
    <source>
        <dbReference type="EMBL" id="MEZ0491270.1"/>
    </source>
</evidence>
<dbReference type="GO" id="GO:0016798">
    <property type="term" value="F:hydrolase activity, acting on glycosyl bonds"/>
    <property type="evidence" value="ECO:0007669"/>
    <property type="project" value="UniProtKB-KW"/>
</dbReference>
<dbReference type="EMBL" id="JBGGTQ010000002">
    <property type="protein sequence ID" value="MEZ0491270.1"/>
    <property type="molecule type" value="Genomic_DNA"/>
</dbReference>
<accession>A0ABV4HXY0</accession>
<feature type="chain" id="PRO_5046987296" evidence="1">
    <location>
        <begin position="24"/>
        <end position="728"/>
    </location>
</feature>
<comment type="caution">
    <text evidence="3">The sequence shown here is derived from an EMBL/GenBank/DDBJ whole genome shotgun (WGS) entry which is preliminary data.</text>
</comment>
<sequence length="728" mass="72386">MRRRTVLSMAALGASGLLLPARARALAAADGPQTLAPGVTLERSTSAGPVRQVLVRLAAGSSTRPVLLQRTLSSPRTPAELAAAAGAVAAVNGDFFDIDRTGTPDGPVVLDGRALKASADPQWAVGLHAGPDGWRGRVGRVVLQGSATVGGRSFPLAALCTRTVPPDALALFGPEWGAGDRSLTTVGGVELEVSGGGVTAVRAPGPVPVPAGGGVLVATGAVAEALAATAVGTPVRTDVRVLDDALPPGSTGFAVGARLEVVRDGVLAPVDETDPTWAALRARTAVGWTADGDLLLLTVEGGTALSQGATAVQTGRRMLAAGAVGAVVLDGGGSAQLVARTPGDTEVSEAVVPSDGAARPVAHVLALVPASAGPEPRSVVLRPVLPPGSGGATVFPGLATLVRVVPLTASGAPTAGTPVVDVASGAVALEDRGPDEQGRARIAVRGLAPGVAALRAAVGTAGGVLAVQVLDPLVGLRTDRPLSLSAAGSTLDVVVTGRDATGREAPVDATDVRVLADPGVLTARALPEGRVRLTATAGGPASTWVRLSAAGVEVAVPAAVGTRPVVIDPLADPGAWAVAGVRAEASVGAVEGPALRLTFDFTVRPAEPGTTTAALVARVPLAVPRGATGLAVSVRGEGAGGWLRAVVRVDGASRPVTFAARVDATGWRRFSADLPATAQEVLVERLYLAQTSVAARGAGALDLARLEAEVPPLPSGGGPVARRPRPRR</sequence>
<organism evidence="3 4">
    <name type="scientific">Kineococcus mangrovi</name>
    <dbReference type="NCBI Taxonomy" id="1660183"/>
    <lineage>
        <taxon>Bacteria</taxon>
        <taxon>Bacillati</taxon>
        <taxon>Actinomycetota</taxon>
        <taxon>Actinomycetes</taxon>
        <taxon>Kineosporiales</taxon>
        <taxon>Kineosporiaceae</taxon>
        <taxon>Kineococcus</taxon>
    </lineage>
</organism>
<evidence type="ECO:0000259" key="2">
    <source>
        <dbReference type="Pfam" id="PF09992"/>
    </source>
</evidence>
<gene>
    <name evidence="3" type="ORF">AB2L28_03365</name>
</gene>
<protein>
    <submittedName>
        <fullName evidence="3">Phosphodiester glycosidase family protein</fullName>
    </submittedName>
</protein>
<reference evidence="3 4" key="1">
    <citation type="submission" date="2024-07" db="EMBL/GenBank/DDBJ databases">
        <authorList>
            <person name="Thanompreechachai J."/>
            <person name="Duangmal K."/>
        </authorList>
    </citation>
    <scope>NUCLEOTIDE SEQUENCE [LARGE SCALE GENOMIC DNA]</scope>
    <source>
        <strain evidence="3 4">TBRC 1896</strain>
    </source>
</reference>
<feature type="signal peptide" evidence="1">
    <location>
        <begin position="1"/>
        <end position="23"/>
    </location>
</feature>
<keyword evidence="4" id="KW-1185">Reference proteome</keyword>
<evidence type="ECO:0000313" key="4">
    <source>
        <dbReference type="Proteomes" id="UP001566476"/>
    </source>
</evidence>
<evidence type="ECO:0000256" key="1">
    <source>
        <dbReference type="SAM" id="SignalP"/>
    </source>
</evidence>